<evidence type="ECO:0000256" key="2">
    <source>
        <dbReference type="ARBA" id="ARBA00022692"/>
    </source>
</evidence>
<feature type="compositionally biased region" description="Polar residues" evidence="7">
    <location>
        <begin position="557"/>
        <end position="569"/>
    </location>
</feature>
<keyword evidence="6" id="KW-0868">Chloride</keyword>
<evidence type="ECO:0000313" key="9">
    <source>
        <dbReference type="Proteomes" id="UP000230233"/>
    </source>
</evidence>
<dbReference type="Proteomes" id="UP000230233">
    <property type="component" value="Chromosome II"/>
</dbReference>
<dbReference type="STRING" id="1611254.A0A2G5VDA1"/>
<name>A0A2G5VDA1_9PELO</name>
<evidence type="ECO:0000256" key="5">
    <source>
        <dbReference type="ARBA" id="ARBA00034769"/>
    </source>
</evidence>
<dbReference type="InterPro" id="IPR021134">
    <property type="entry name" value="Bestrophin-like"/>
</dbReference>
<feature type="transmembrane region" description="Helical" evidence="6">
    <location>
        <begin position="65"/>
        <end position="88"/>
    </location>
</feature>
<keyword evidence="4 6" id="KW-0472">Membrane</keyword>
<keyword evidence="3 6" id="KW-1133">Transmembrane helix</keyword>
<keyword evidence="6" id="KW-1003">Cell membrane</keyword>
<dbReference type="GO" id="GO:0005886">
    <property type="term" value="C:plasma membrane"/>
    <property type="evidence" value="ECO:0007669"/>
    <property type="project" value="UniProtKB-SubCell"/>
</dbReference>
<comment type="caution">
    <text evidence="8">The sequence shown here is derived from an EMBL/GenBank/DDBJ whole genome shotgun (WGS) entry which is preliminary data.</text>
</comment>
<dbReference type="OrthoDB" id="201595at2759"/>
<evidence type="ECO:0000313" key="8">
    <source>
        <dbReference type="EMBL" id="PIC49744.1"/>
    </source>
</evidence>
<gene>
    <name evidence="8" type="primary">Cni-best-4</name>
    <name evidence="8" type="synonym">Cnig_chr_II.g8253</name>
    <name evidence="8" type="ORF">B9Z55_008253</name>
</gene>
<dbReference type="AlphaFoldDB" id="A0A2G5VDA1"/>
<comment type="similarity">
    <text evidence="5 6">Belongs to the anion channel-forming bestrophin (TC 1.A.46) family. Calcium-sensitive chloride channel subfamily.</text>
</comment>
<evidence type="ECO:0000256" key="4">
    <source>
        <dbReference type="ARBA" id="ARBA00023136"/>
    </source>
</evidence>
<dbReference type="PANTHER" id="PTHR10736">
    <property type="entry name" value="BESTROPHIN"/>
    <property type="match status" value="1"/>
</dbReference>
<keyword evidence="6" id="KW-0407">Ion channel</keyword>
<evidence type="ECO:0000256" key="7">
    <source>
        <dbReference type="SAM" id="MobiDB-lite"/>
    </source>
</evidence>
<dbReference type="GO" id="GO:0005254">
    <property type="term" value="F:chloride channel activity"/>
    <property type="evidence" value="ECO:0007669"/>
    <property type="project" value="UniProtKB-KW"/>
</dbReference>
<reference evidence="9" key="1">
    <citation type="submission" date="2017-10" db="EMBL/GenBank/DDBJ databases">
        <title>Rapid genome shrinkage in a self-fertile nematode reveals novel sperm competition proteins.</title>
        <authorList>
            <person name="Yin D."/>
            <person name="Schwarz E.M."/>
            <person name="Thomas C.G."/>
            <person name="Felde R.L."/>
            <person name="Korf I.F."/>
            <person name="Cutter A.D."/>
            <person name="Schartner C.M."/>
            <person name="Ralston E.J."/>
            <person name="Meyer B.J."/>
            <person name="Haag E.S."/>
        </authorList>
    </citation>
    <scope>NUCLEOTIDE SEQUENCE [LARGE SCALE GENOMIC DNA]</scope>
    <source>
        <strain evidence="9">JU1422</strain>
    </source>
</reference>
<evidence type="ECO:0000256" key="1">
    <source>
        <dbReference type="ARBA" id="ARBA00004141"/>
    </source>
</evidence>
<keyword evidence="2 6" id="KW-0812">Transmembrane</keyword>
<feature type="transmembrane region" description="Helical" evidence="6">
    <location>
        <begin position="32"/>
        <end position="53"/>
    </location>
</feature>
<dbReference type="InterPro" id="IPR000615">
    <property type="entry name" value="Bestrophin"/>
</dbReference>
<protein>
    <recommendedName>
        <fullName evidence="6">Bestrophin homolog</fullName>
    </recommendedName>
</protein>
<proteinExistence type="inferred from homology"/>
<keyword evidence="9" id="KW-1185">Reference proteome</keyword>
<evidence type="ECO:0000256" key="3">
    <source>
        <dbReference type="ARBA" id="ARBA00022989"/>
    </source>
</evidence>
<keyword evidence="6" id="KW-0869">Chloride channel</keyword>
<keyword evidence="6" id="KW-0406">Ion transport</keyword>
<organism evidence="8 9">
    <name type="scientific">Caenorhabditis nigoni</name>
    <dbReference type="NCBI Taxonomy" id="1611254"/>
    <lineage>
        <taxon>Eukaryota</taxon>
        <taxon>Metazoa</taxon>
        <taxon>Ecdysozoa</taxon>
        <taxon>Nematoda</taxon>
        <taxon>Chromadorea</taxon>
        <taxon>Rhabditida</taxon>
        <taxon>Rhabditina</taxon>
        <taxon>Rhabditomorpha</taxon>
        <taxon>Rhabditoidea</taxon>
        <taxon>Rhabditidae</taxon>
        <taxon>Peloderinae</taxon>
        <taxon>Caenorhabditis</taxon>
    </lineage>
</organism>
<feature type="region of interest" description="Disordered" evidence="7">
    <location>
        <begin position="546"/>
        <end position="577"/>
    </location>
</feature>
<sequence length="577" mass="66366">MTVAYSLDVATSGLFTQIKVLLRWKGSVWKSIWSELLIWLLLYSVLSVIYRVLLNKAQREVFEQLCTFFDTFSVFIPVTFMLGFYVSIVYNRWTKVFDNVGWIDTSALTIAQYIRGTSERARLIRRNCVRYMIVAQAMVFRDVSPAIRRRFPTMRHLISAGLLTEDEMAEFDAIVSPQSKYWQPIQWLFSLVTVAKDEGLIADYYLYVDLMDKMRDFRTKILNLVIFDMVPIPLVYTQVVNLAVRTYFLLALFGRQFLENSNNIPGAKWKIDIYFPIMTSLQIVFIIGWLKVSEVMLNPLGEDDEDFETNWIIERNLQVGYAVVDQAYGRFPIIKRDPFWEEETPQTMDTPTSTRKPHTHMQGSCINMNEADLDNGLISYVRRRSRSFGDDDSSSVVTETTRANSNASMLPRHMWAQPRSKISNAIAKLYKSEPEPRRASVCVAALDLNHRRPSVDFRDIENPEKTDDVILDVPALVQERIRIAKQQAVKIEMPEDTNLQPTSPEEDKSAVAPNIQIQSTKKLYFQISPSANNVKWFVEEMPVIEEEDEKAHRKTPRNLSASSFGNKNQSGGGGDST</sequence>
<evidence type="ECO:0000256" key="6">
    <source>
        <dbReference type="RuleBase" id="RU363126"/>
    </source>
</evidence>
<feature type="transmembrane region" description="Helical" evidence="6">
    <location>
        <begin position="221"/>
        <end position="253"/>
    </location>
</feature>
<feature type="region of interest" description="Disordered" evidence="7">
    <location>
        <begin position="343"/>
        <end position="362"/>
    </location>
</feature>
<feature type="compositionally biased region" description="Polar residues" evidence="7">
    <location>
        <begin position="345"/>
        <end position="354"/>
    </location>
</feature>
<keyword evidence="6" id="KW-0813">Transport</keyword>
<dbReference type="EMBL" id="PDUG01000002">
    <property type="protein sequence ID" value="PIC49744.1"/>
    <property type="molecule type" value="Genomic_DNA"/>
</dbReference>
<dbReference type="Pfam" id="PF01062">
    <property type="entry name" value="Bestrophin"/>
    <property type="match status" value="1"/>
</dbReference>
<dbReference type="PANTHER" id="PTHR10736:SF7">
    <property type="entry name" value="BESTROPHIN HOMOLOG"/>
    <property type="match status" value="1"/>
</dbReference>
<dbReference type="GO" id="GO:0034707">
    <property type="term" value="C:chloride channel complex"/>
    <property type="evidence" value="ECO:0007669"/>
    <property type="project" value="UniProtKB-KW"/>
</dbReference>
<accession>A0A2G5VDA1</accession>
<comment type="subcellular location">
    <subcellularLocation>
        <location evidence="6">Cell membrane</location>
        <topology evidence="6">Multi-pass membrane protein</topology>
    </subcellularLocation>
    <subcellularLocation>
        <location evidence="1">Membrane</location>
        <topology evidence="1">Multi-pass membrane protein</topology>
    </subcellularLocation>
</comment>
<comment type="function">
    <text evidence="6">Forms chloride channels.</text>
</comment>